<dbReference type="SUPFAM" id="SSF143631">
    <property type="entry name" value="ApbE-like"/>
    <property type="match status" value="1"/>
</dbReference>
<evidence type="ECO:0000256" key="1">
    <source>
        <dbReference type="ARBA" id="ARBA00008282"/>
    </source>
</evidence>
<evidence type="ECO:0000256" key="3">
    <source>
        <dbReference type="ARBA" id="ARBA00016337"/>
    </source>
</evidence>
<protein>
    <recommendedName>
        <fullName evidence="3 11">FAD:protein FMN transferase</fullName>
        <ecNumber evidence="2 11">2.7.1.180</ecNumber>
    </recommendedName>
    <alternativeName>
        <fullName evidence="9 11">Flavin transferase</fullName>
    </alternativeName>
</protein>
<organism evidence="13 14">
    <name type="scientific">Buchnera aphidicola subsp. Rhopalosiphum padi</name>
    <dbReference type="NCBI Taxonomy" id="98793"/>
    <lineage>
        <taxon>Bacteria</taxon>
        <taxon>Pseudomonadati</taxon>
        <taxon>Pseudomonadota</taxon>
        <taxon>Gammaproteobacteria</taxon>
        <taxon>Enterobacterales</taxon>
        <taxon>Erwiniaceae</taxon>
        <taxon>Buchnera</taxon>
    </lineage>
</organism>
<evidence type="ECO:0000256" key="9">
    <source>
        <dbReference type="ARBA" id="ARBA00031306"/>
    </source>
</evidence>
<feature type="binding site" evidence="12">
    <location>
        <position position="294"/>
    </location>
    <ligand>
        <name>Mg(2+)</name>
        <dbReference type="ChEBI" id="CHEBI:18420"/>
    </ligand>
</feature>
<comment type="cofactor">
    <cofactor evidence="12">
        <name>Mg(2+)</name>
        <dbReference type="ChEBI" id="CHEBI:18420"/>
    </cofactor>
    <cofactor evidence="12">
        <name>Mn(2+)</name>
        <dbReference type="ChEBI" id="CHEBI:29035"/>
    </cofactor>
    <text evidence="12">Magnesium. Can also use manganese.</text>
</comment>
<evidence type="ECO:0000256" key="5">
    <source>
        <dbReference type="ARBA" id="ARBA00022679"/>
    </source>
</evidence>
<keyword evidence="5 11" id="KW-0808">Transferase</keyword>
<dbReference type="GO" id="GO:0016740">
    <property type="term" value="F:transferase activity"/>
    <property type="evidence" value="ECO:0007669"/>
    <property type="project" value="UniProtKB-UniRule"/>
</dbReference>
<evidence type="ECO:0000313" key="14">
    <source>
        <dbReference type="Proteomes" id="UP000298688"/>
    </source>
</evidence>
<comment type="catalytic activity">
    <reaction evidence="10 11">
        <text>L-threonyl-[protein] + FAD = FMN-L-threonyl-[protein] + AMP + H(+)</text>
        <dbReference type="Rhea" id="RHEA:36847"/>
        <dbReference type="Rhea" id="RHEA-COMP:11060"/>
        <dbReference type="Rhea" id="RHEA-COMP:11061"/>
        <dbReference type="ChEBI" id="CHEBI:15378"/>
        <dbReference type="ChEBI" id="CHEBI:30013"/>
        <dbReference type="ChEBI" id="CHEBI:57692"/>
        <dbReference type="ChEBI" id="CHEBI:74257"/>
        <dbReference type="ChEBI" id="CHEBI:456215"/>
        <dbReference type="EC" id="2.7.1.180"/>
    </reaction>
</comment>
<dbReference type="GO" id="GO:0046872">
    <property type="term" value="F:metal ion binding"/>
    <property type="evidence" value="ECO:0007669"/>
    <property type="project" value="UniProtKB-UniRule"/>
</dbReference>
<accession>A0A4D6Y931</accession>
<dbReference type="PANTHER" id="PTHR30040:SF2">
    <property type="entry name" value="FAD:PROTEIN FMN TRANSFERASE"/>
    <property type="match status" value="1"/>
</dbReference>
<name>A0A4D6Y931_BUCRP</name>
<keyword evidence="7 11" id="KW-0274">FAD</keyword>
<evidence type="ECO:0000256" key="6">
    <source>
        <dbReference type="ARBA" id="ARBA00022723"/>
    </source>
</evidence>
<evidence type="ECO:0000256" key="7">
    <source>
        <dbReference type="ARBA" id="ARBA00022827"/>
    </source>
</evidence>
<dbReference type="EMBL" id="CP034858">
    <property type="protein sequence ID" value="QCI24873.1"/>
    <property type="molecule type" value="Genomic_DNA"/>
</dbReference>
<dbReference type="InterPro" id="IPR024932">
    <property type="entry name" value="ApbE"/>
</dbReference>
<keyword evidence="6 11" id="KW-0479">Metal-binding</keyword>
<dbReference type="AlphaFoldDB" id="A0A4D6Y931"/>
<evidence type="ECO:0000256" key="2">
    <source>
        <dbReference type="ARBA" id="ARBA00011955"/>
    </source>
</evidence>
<comment type="similarity">
    <text evidence="1 11">Belongs to the ApbE family.</text>
</comment>
<dbReference type="InterPro" id="IPR003374">
    <property type="entry name" value="ApbE-like_sf"/>
</dbReference>
<reference evidence="13 14" key="1">
    <citation type="submission" date="2018-12" db="EMBL/GenBank/DDBJ databases">
        <authorList>
            <person name="Chong R.A."/>
        </authorList>
    </citation>
    <scope>NUCLEOTIDE SEQUENCE [LARGE SCALE GENOMIC DNA]</scope>
    <source>
        <strain evidence="13 14">Rpa</strain>
    </source>
</reference>
<reference evidence="13 14" key="2">
    <citation type="submission" date="2019-05" db="EMBL/GenBank/DDBJ databases">
        <title>Genome evolution of the obligate endosymbiont Buchnera aphidicola.</title>
        <authorList>
            <person name="Moran N.A."/>
        </authorList>
    </citation>
    <scope>NUCLEOTIDE SEQUENCE [LARGE SCALE GENOMIC DNA]</scope>
    <source>
        <strain evidence="13 14">Rpa</strain>
    </source>
</reference>
<keyword evidence="4 11" id="KW-0285">Flavoprotein</keyword>
<gene>
    <name evidence="13" type="ORF">D9V76_01180</name>
</gene>
<evidence type="ECO:0000256" key="11">
    <source>
        <dbReference type="PIRNR" id="PIRNR006268"/>
    </source>
</evidence>
<feature type="binding site" evidence="12">
    <location>
        <position position="177"/>
    </location>
    <ligand>
        <name>Mg(2+)</name>
        <dbReference type="ChEBI" id="CHEBI:18420"/>
    </ligand>
</feature>
<keyword evidence="8 11" id="KW-0460">Magnesium</keyword>
<dbReference type="EC" id="2.7.1.180" evidence="2 11"/>
<evidence type="ECO:0000313" key="13">
    <source>
        <dbReference type="EMBL" id="QCI24873.1"/>
    </source>
</evidence>
<dbReference type="PANTHER" id="PTHR30040">
    <property type="entry name" value="THIAMINE BIOSYNTHESIS LIPOPROTEIN APBE"/>
    <property type="match status" value="1"/>
</dbReference>
<dbReference type="OrthoDB" id="9778595at2"/>
<proteinExistence type="inferred from homology"/>
<feature type="binding site" evidence="12">
    <location>
        <position position="290"/>
    </location>
    <ligand>
        <name>Mg(2+)</name>
        <dbReference type="ChEBI" id="CHEBI:18420"/>
    </ligand>
</feature>
<evidence type="ECO:0000256" key="12">
    <source>
        <dbReference type="PIRSR" id="PIRSR006268-2"/>
    </source>
</evidence>
<evidence type="ECO:0000256" key="8">
    <source>
        <dbReference type="ARBA" id="ARBA00022842"/>
    </source>
</evidence>
<evidence type="ECO:0000256" key="10">
    <source>
        <dbReference type="ARBA" id="ARBA00048540"/>
    </source>
</evidence>
<dbReference type="Gene3D" id="3.10.520.10">
    <property type="entry name" value="ApbE-like domains"/>
    <property type="match status" value="1"/>
</dbReference>
<dbReference type="Pfam" id="PF02424">
    <property type="entry name" value="ApbE"/>
    <property type="match status" value="1"/>
</dbReference>
<evidence type="ECO:0000256" key="4">
    <source>
        <dbReference type="ARBA" id="ARBA00022630"/>
    </source>
</evidence>
<dbReference type="Proteomes" id="UP000298688">
    <property type="component" value="Chromosome"/>
</dbReference>
<sequence>MILNIMFSIFFLFLMLFTILHKNEEKKFTKLKGRTMGTYWQVNVPYVPNKLYIKNLIQKNLNEDEELLSSWKENSLVSKFNKIKKNKLLVINESFFKIISTALKINKKTSGKLDITIGNLINIWGFGEQKKLYLYPSINKIKKNIALTGIQHLKLISNSTGNYIKKNLDGIKINLSTLGEGFAADHLSSILKKEGIENYTISVGGTVLVKTKRKESPKIIAIQKPTDKIKSIHLLVGLKNESISTAGTYRNYYYLKGKKISHLIDPKTGIPVTHNLISVSVISSTALEADGWDSALLILGFKKAKVLALKENLAACFITKKDNTFSTWISPCFKKFLISGKNIN</sequence>
<dbReference type="PIRSF" id="PIRSF006268">
    <property type="entry name" value="ApbE"/>
    <property type="match status" value="1"/>
</dbReference>